<dbReference type="RefSeq" id="WP_132568601.1">
    <property type="nucleotide sequence ID" value="NZ_SMBH01000031.1"/>
</dbReference>
<evidence type="ECO:0000313" key="3">
    <source>
        <dbReference type="Proteomes" id="UP000294576"/>
    </source>
</evidence>
<name>A0A4R3PTM5_RHISU</name>
<dbReference type="Proteomes" id="UP000294576">
    <property type="component" value="Unassembled WGS sequence"/>
</dbReference>
<gene>
    <name evidence="2" type="ORF">EV132_13142</name>
</gene>
<evidence type="ECO:0000313" key="2">
    <source>
        <dbReference type="EMBL" id="TCU06831.1"/>
    </source>
</evidence>
<keyword evidence="1" id="KW-0472">Membrane</keyword>
<organism evidence="2 3">
    <name type="scientific">Rhizobium sullae</name>
    <name type="common">Rhizobium hedysari</name>
    <dbReference type="NCBI Taxonomy" id="50338"/>
    <lineage>
        <taxon>Bacteria</taxon>
        <taxon>Pseudomonadati</taxon>
        <taxon>Pseudomonadota</taxon>
        <taxon>Alphaproteobacteria</taxon>
        <taxon>Hyphomicrobiales</taxon>
        <taxon>Rhizobiaceae</taxon>
        <taxon>Rhizobium/Agrobacterium group</taxon>
        <taxon>Rhizobium</taxon>
    </lineage>
</organism>
<accession>A0A4R3PTM5</accession>
<dbReference type="AlphaFoldDB" id="A0A4R3PTM5"/>
<reference evidence="2 3" key="1">
    <citation type="submission" date="2019-03" db="EMBL/GenBank/DDBJ databases">
        <title>Genomic Encyclopedia of Type Strains, Phase IV (KMG-V): Genome sequencing to study the core and pangenomes of soil and plant-associated prokaryotes.</title>
        <authorList>
            <person name="Whitman W."/>
        </authorList>
    </citation>
    <scope>NUCLEOTIDE SEQUENCE [LARGE SCALE GENOMIC DNA]</scope>
    <source>
        <strain evidence="2 3">Hc14</strain>
    </source>
</reference>
<evidence type="ECO:0000256" key="1">
    <source>
        <dbReference type="SAM" id="Phobius"/>
    </source>
</evidence>
<proteinExistence type="predicted"/>
<dbReference type="PIRSF" id="PIRSF033367">
    <property type="entry name" value="UCP033367_VanZ"/>
    <property type="match status" value="1"/>
</dbReference>
<protein>
    <submittedName>
        <fullName evidence="2">VanZ like protein</fullName>
    </submittedName>
</protein>
<feature type="transmembrane region" description="Helical" evidence="1">
    <location>
        <begin position="6"/>
        <end position="25"/>
    </location>
</feature>
<dbReference type="EMBL" id="SMBH01000031">
    <property type="protein sequence ID" value="TCU06831.1"/>
    <property type="molecule type" value="Genomic_DNA"/>
</dbReference>
<comment type="caution">
    <text evidence="2">The sequence shown here is derived from an EMBL/GenBank/DDBJ whole genome shotgun (WGS) entry which is preliminary data.</text>
</comment>
<sequence>MALRSFRVFAWVVFAAIVFVTVAPVDMRPHVAHSADLDRAMAFVLMAFVFIVAFPRHWVFSALLVVSGAGAIELLQYLSGTRHARVEDAAVKAFGATVGIILGCSINQLKLILLKTLGRGDDLTD</sequence>
<feature type="transmembrane region" description="Helical" evidence="1">
    <location>
        <begin position="37"/>
        <end position="54"/>
    </location>
</feature>
<keyword evidence="1" id="KW-1133">Transmembrane helix</keyword>
<dbReference type="InterPro" id="IPR017015">
    <property type="entry name" value="UCP033367_VanZ"/>
</dbReference>
<keyword evidence="1" id="KW-0812">Transmembrane</keyword>